<dbReference type="Proteomes" id="UP000014074">
    <property type="component" value="Unassembled WGS sequence"/>
</dbReference>
<evidence type="ECO:0000313" key="1">
    <source>
        <dbReference type="EMBL" id="EON98990.1"/>
    </source>
</evidence>
<dbReference type="InterPro" id="IPR011330">
    <property type="entry name" value="Glyco_hydro/deAcase_b/a-brl"/>
</dbReference>
<protein>
    <submittedName>
        <fullName evidence="1">Putative polysaccharide deacetylase protein</fullName>
    </submittedName>
</protein>
<keyword evidence="2" id="KW-1185">Reference proteome</keyword>
<dbReference type="Gene3D" id="3.20.20.370">
    <property type="entry name" value="Glycoside hydrolase/deacetylase"/>
    <property type="match status" value="1"/>
</dbReference>
<dbReference type="RefSeq" id="XP_007916202.1">
    <property type="nucleotide sequence ID" value="XM_007918011.1"/>
</dbReference>
<name>R8BI24_PHAM7</name>
<dbReference type="KEGG" id="tmn:UCRPA7_5464"/>
<sequence>MVQDWWLPPRDYVGYGFESPKVLWPGNKVIAVSFVLNYEEGAEHTPWNGDDQSCDSLHELHYNRPAIHGGKRDGVVEDMIACHGNRWRIHGTNLAEAKAHFHKSFDRLQATTGLSDVPTGWFGGGLPNHTKLARAEVHRERGVPLLYCSDTYAADVPYWVRDPYAAVYGGEDNGMLMIPYSLCTNDHRFFVAQGAGVSKPDDWFELLRAEFDQLYEEGQAGAPKMMTIAMHNRFVCKPGRIMALKRFMAYVATKPDAWVCTRREIAAHWRQHYPYEKVGPTDLLHPTLDASS</sequence>
<gene>
    <name evidence="1" type="ORF">UCRPA7_5464</name>
</gene>
<dbReference type="EMBL" id="KB933181">
    <property type="protein sequence ID" value="EON98990.1"/>
    <property type="molecule type" value="Genomic_DNA"/>
</dbReference>
<organism evidence="1 2">
    <name type="scientific">Phaeoacremonium minimum (strain UCR-PA7)</name>
    <name type="common">Esca disease fungus</name>
    <name type="synonym">Togninia minima</name>
    <dbReference type="NCBI Taxonomy" id="1286976"/>
    <lineage>
        <taxon>Eukaryota</taxon>
        <taxon>Fungi</taxon>
        <taxon>Dikarya</taxon>
        <taxon>Ascomycota</taxon>
        <taxon>Pezizomycotina</taxon>
        <taxon>Sordariomycetes</taxon>
        <taxon>Sordariomycetidae</taxon>
        <taxon>Togniniales</taxon>
        <taxon>Togniniaceae</taxon>
        <taxon>Phaeoacremonium</taxon>
    </lineage>
</organism>
<dbReference type="GO" id="GO:0005975">
    <property type="term" value="P:carbohydrate metabolic process"/>
    <property type="evidence" value="ECO:0007669"/>
    <property type="project" value="InterPro"/>
</dbReference>
<reference evidence="2" key="1">
    <citation type="journal article" date="2013" name="Genome Announc.">
        <title>Draft genome sequence of the ascomycete Phaeoacremonium aleophilum strain UCR-PA7, a causal agent of the esca disease complex in grapevines.</title>
        <authorList>
            <person name="Blanco-Ulate B."/>
            <person name="Rolshausen P."/>
            <person name="Cantu D."/>
        </authorList>
    </citation>
    <scope>NUCLEOTIDE SEQUENCE [LARGE SCALE GENOMIC DNA]</scope>
    <source>
        <strain evidence="2">UCR-PA7</strain>
    </source>
</reference>
<dbReference type="PANTHER" id="PTHR43123">
    <property type="entry name" value="POLYSACCHARIDE DEACETYLASE-RELATED"/>
    <property type="match status" value="1"/>
</dbReference>
<dbReference type="eggNOG" id="ENOG502QQRF">
    <property type="taxonomic scope" value="Eukaryota"/>
</dbReference>
<evidence type="ECO:0000313" key="2">
    <source>
        <dbReference type="Proteomes" id="UP000014074"/>
    </source>
</evidence>
<dbReference type="GeneID" id="19326022"/>
<dbReference type="PANTHER" id="PTHR43123:SF1">
    <property type="entry name" value="POLYSACCHARIDE DEACETYLASE-RELATED"/>
    <property type="match status" value="1"/>
</dbReference>
<accession>R8BI24</accession>
<dbReference type="AlphaFoldDB" id="R8BI24"/>
<dbReference type="SUPFAM" id="SSF88713">
    <property type="entry name" value="Glycoside hydrolase/deacetylase"/>
    <property type="match status" value="1"/>
</dbReference>
<proteinExistence type="predicted"/>
<dbReference type="OrthoDB" id="9970124at2759"/>
<dbReference type="HOGENOM" id="CLU_029940_0_0_1"/>